<dbReference type="Proteomes" id="UP000196320">
    <property type="component" value="Unassembled WGS sequence"/>
</dbReference>
<organism evidence="2 3">
    <name type="scientific">Microbacterium esteraromaticum</name>
    <dbReference type="NCBI Taxonomy" id="57043"/>
    <lineage>
        <taxon>Bacteria</taxon>
        <taxon>Bacillati</taxon>
        <taxon>Actinomycetota</taxon>
        <taxon>Actinomycetes</taxon>
        <taxon>Micrococcales</taxon>
        <taxon>Microbacteriaceae</taxon>
        <taxon>Microbacterium</taxon>
    </lineage>
</organism>
<accession>A0A1R4KIM9</accession>
<feature type="region of interest" description="Disordered" evidence="1">
    <location>
        <begin position="399"/>
        <end position="443"/>
    </location>
</feature>
<evidence type="ECO:0000313" key="3">
    <source>
        <dbReference type="Proteomes" id="UP000196320"/>
    </source>
</evidence>
<proteinExistence type="predicted"/>
<dbReference type="AlphaFoldDB" id="A0A1R4KIM9"/>
<dbReference type="EMBL" id="FUKO01000033">
    <property type="protein sequence ID" value="SJN44075.1"/>
    <property type="molecule type" value="Genomic_DNA"/>
</dbReference>
<evidence type="ECO:0000256" key="1">
    <source>
        <dbReference type="SAM" id="MobiDB-lite"/>
    </source>
</evidence>
<sequence>MRDNMSAVYVDSTVSAVLRDDRVPDAEMPHPVRGQPFRPLMIHSIRLRRRRWRSHRTHLLMLEDERALPLAIRGLERLAPASALTERQSLRVHCSVVQLYRGAPDKCRRVRLQVLQHCRLSTTLKVSEPRVDFPTGDRLNTPPDRPLHLPRRCLHERQKVRSTRRCLRIRHLNARGQAKTTLQVSNCALVQGVVDRLREKWQNLSDVTIHDRVRSAPAGPSFNRPLLVRRFEFSHRISVAGSTHTNTSPDTQGMSLPQASRASCDRQLALTQTTYLELSARAQPIPIPIPIHENRRDEQRCKRPGVGAGNGHLFGCTTSAPRRRPFRRLGRAYLKCSVGFWSRLRVLAPLPNGGACLRPVAPVSTSVRPFPGPSPPVVVVSFLDRACLLLAWGAPAERAHGAEGEEDDGQRPPPHHEIGQQPDQCRQGSSEHDHPGAESWTGVGSDAFQPDHCRRCGHSGCGCHCREDRDPGEDSHHPRGQDWQLHAACSR</sequence>
<feature type="region of interest" description="Disordered" evidence="1">
    <location>
        <begin position="467"/>
        <end position="491"/>
    </location>
</feature>
<keyword evidence="3" id="KW-1185">Reference proteome</keyword>
<evidence type="ECO:0000313" key="2">
    <source>
        <dbReference type="EMBL" id="SJN44075.1"/>
    </source>
</evidence>
<name>A0A1R4KIM9_9MICO</name>
<reference evidence="2 3" key="1">
    <citation type="submission" date="2017-02" db="EMBL/GenBank/DDBJ databases">
        <authorList>
            <person name="Peterson S.W."/>
        </authorList>
    </citation>
    <scope>NUCLEOTIDE SEQUENCE [LARGE SCALE GENOMIC DNA]</scope>
    <source>
        <strain evidence="2 3">B Mb 05.01</strain>
    </source>
</reference>
<protein>
    <submittedName>
        <fullName evidence="2">Uncharacterized protein</fullName>
    </submittedName>
</protein>
<gene>
    <name evidence="2" type="ORF">FM104_13145</name>
</gene>
<feature type="compositionally biased region" description="Basic and acidic residues" evidence="1">
    <location>
        <begin position="467"/>
        <end position="480"/>
    </location>
</feature>